<evidence type="ECO:0000259" key="2">
    <source>
        <dbReference type="PROSITE" id="PS50234"/>
    </source>
</evidence>
<dbReference type="EMBL" id="LR796937">
    <property type="protein sequence ID" value="CAB4176578.1"/>
    <property type="molecule type" value="Genomic_DNA"/>
</dbReference>
<dbReference type="CDD" id="cd00198">
    <property type="entry name" value="vWFA"/>
    <property type="match status" value="1"/>
</dbReference>
<reference evidence="3" key="1">
    <citation type="submission" date="2020-05" db="EMBL/GenBank/DDBJ databases">
        <authorList>
            <person name="Chiriac C."/>
            <person name="Salcher M."/>
            <person name="Ghai R."/>
            <person name="Kavagutti S V."/>
        </authorList>
    </citation>
    <scope>NUCLEOTIDE SEQUENCE</scope>
</reference>
<protein>
    <submittedName>
        <fullName evidence="3">VWFA domain containing protein</fullName>
    </submittedName>
</protein>
<feature type="domain" description="VWFA" evidence="2">
    <location>
        <begin position="532"/>
        <end position="700"/>
    </location>
</feature>
<dbReference type="SUPFAM" id="SSF53300">
    <property type="entry name" value="vWA-like"/>
    <property type="match status" value="1"/>
</dbReference>
<gene>
    <name evidence="3" type="ORF">UFOVP978_44</name>
</gene>
<organism evidence="3">
    <name type="scientific">uncultured Caudovirales phage</name>
    <dbReference type="NCBI Taxonomy" id="2100421"/>
    <lineage>
        <taxon>Viruses</taxon>
        <taxon>Duplodnaviria</taxon>
        <taxon>Heunggongvirae</taxon>
        <taxon>Uroviricota</taxon>
        <taxon>Caudoviricetes</taxon>
        <taxon>Peduoviridae</taxon>
        <taxon>Maltschvirus</taxon>
        <taxon>Maltschvirus maltsch</taxon>
    </lineage>
</organism>
<feature type="region of interest" description="Disordered" evidence="1">
    <location>
        <begin position="305"/>
        <end position="441"/>
    </location>
</feature>
<feature type="compositionally biased region" description="Basic and acidic residues" evidence="1">
    <location>
        <begin position="412"/>
        <end position="434"/>
    </location>
</feature>
<feature type="compositionally biased region" description="Basic and acidic residues" evidence="1">
    <location>
        <begin position="306"/>
        <end position="321"/>
    </location>
</feature>
<dbReference type="InterPro" id="IPR002035">
    <property type="entry name" value="VWF_A"/>
</dbReference>
<name>A0A6J5Q4V0_9CAUD</name>
<dbReference type="PROSITE" id="PS50234">
    <property type="entry name" value="VWFA"/>
    <property type="match status" value="1"/>
</dbReference>
<dbReference type="Gene3D" id="3.40.50.410">
    <property type="entry name" value="von Willebrand factor, type A domain"/>
    <property type="match status" value="1"/>
</dbReference>
<sequence>MTYSPVRDSNTDFDAQGRTVHDLATEVGIAAHATIGVLEQVVQGLDTRKKKVTTLKVRKGGKGGGPSARSVPPIRIHQWTDRNGPIAPAPAWTDGQDIWITAEIFRPSSSELSKLWSELPRNDEGDLTASAPGAVSLIDFSVFKGAAYHEFSHIAYSPRVGGYVSEQIRSTALDRRAWNLLEDHRIETLFSAKYVGAKPYFTDIVYKLVLAKGVTPEALLWIWGRRYLSVTARRQALQLFTAHYGLELATRVCSLIDEFVDTPQKVHAIHQRPTGKVRLDAVARLLQVIEEFAEILNSIQTTAIGEGRRDPFGEGQGRGHDNQSGGAPAPDAPDAPEGEDASIDGEGEPTEGEATSSGDSKTSDEDGPEGDSKGSGSTESDGKSDDGDPQDLEDGETGKGSSANGSPSGDGFHPENPEKDALHSTLQDEQKAAQEEISADVQPIRDAVRSLLKEQTTLPTCATNDSPVPVEFQVIEKQIRRTLARLNNSLVATTEKKVRDGRVNPLRYARTGNVETAFDKWKPSVAKDADIEIVIALDHSGSIAHADVLLGAAAWALKSAVEKTHSGRCGVIGFNGKSSWIYRIGETVSPGNFKYAPHSGGTNPSGAIREALRLLQVSKSKSKLLVLLTDGHYGSSASDKLVQLANRLGIQTVGIEYKPDSHQGPWFDSIRKAYHEDPNSVSSYAAKDVQQWEEFLRTSVLTGGTRNFSAGSDDLTDHKFDLAFRVFNATGFADVVQRVVDNIRSQAATGKDSLWVIAQKKAAGGN</sequence>
<dbReference type="InterPro" id="IPR036465">
    <property type="entry name" value="vWFA_dom_sf"/>
</dbReference>
<feature type="compositionally biased region" description="Acidic residues" evidence="1">
    <location>
        <begin position="334"/>
        <end position="351"/>
    </location>
</feature>
<evidence type="ECO:0000256" key="1">
    <source>
        <dbReference type="SAM" id="MobiDB-lite"/>
    </source>
</evidence>
<evidence type="ECO:0000313" key="3">
    <source>
        <dbReference type="EMBL" id="CAB4176578.1"/>
    </source>
</evidence>
<proteinExistence type="predicted"/>
<accession>A0A6J5Q4V0</accession>